<keyword evidence="2" id="KW-1185">Reference proteome</keyword>
<dbReference type="GO" id="GO:0043130">
    <property type="term" value="F:ubiquitin binding"/>
    <property type="evidence" value="ECO:0007669"/>
    <property type="project" value="TreeGrafter"/>
</dbReference>
<reference evidence="2" key="1">
    <citation type="journal article" date="2020" name="Genome Biol.">
        <title>Gamete binning: chromosome-level and haplotype-resolved genome assembly enabled by high-throughput single-cell sequencing of gamete genomes.</title>
        <authorList>
            <person name="Campoy J.A."/>
            <person name="Sun H."/>
            <person name="Goel M."/>
            <person name="Jiao W.-B."/>
            <person name="Folz-Donahue K."/>
            <person name="Wang N."/>
            <person name="Rubio M."/>
            <person name="Liu C."/>
            <person name="Kukat C."/>
            <person name="Ruiz D."/>
            <person name="Huettel B."/>
            <person name="Schneeberger K."/>
        </authorList>
    </citation>
    <scope>NUCLEOTIDE SEQUENCE [LARGE SCALE GENOMIC DNA]</scope>
    <source>
        <strain evidence="2">cv. Rojo Pasion</strain>
    </source>
</reference>
<dbReference type="EMBL" id="CAEKKB010000002">
    <property type="protein sequence ID" value="CAB4299575.1"/>
    <property type="molecule type" value="Genomic_DNA"/>
</dbReference>
<evidence type="ECO:0000313" key="1">
    <source>
        <dbReference type="EMBL" id="CAB4299575.1"/>
    </source>
</evidence>
<dbReference type="PANTHER" id="PTHR24209:SF31">
    <property type="entry name" value="PROTEIN DA1-LIKE ISOFORM X1"/>
    <property type="match status" value="1"/>
</dbReference>
<dbReference type="OrthoDB" id="1163622at2759"/>
<dbReference type="InterPro" id="IPR045218">
    <property type="entry name" value="DA1-like"/>
</dbReference>
<name>A0A6J5WHM7_PRUAR</name>
<organism evidence="1 2">
    <name type="scientific">Prunus armeniaca</name>
    <name type="common">Apricot</name>
    <name type="synonym">Armeniaca vulgaris</name>
    <dbReference type="NCBI Taxonomy" id="36596"/>
    <lineage>
        <taxon>Eukaryota</taxon>
        <taxon>Viridiplantae</taxon>
        <taxon>Streptophyta</taxon>
        <taxon>Embryophyta</taxon>
        <taxon>Tracheophyta</taxon>
        <taxon>Spermatophyta</taxon>
        <taxon>Magnoliopsida</taxon>
        <taxon>eudicotyledons</taxon>
        <taxon>Gunneridae</taxon>
        <taxon>Pentapetalae</taxon>
        <taxon>rosids</taxon>
        <taxon>fabids</taxon>
        <taxon>Rosales</taxon>
        <taxon>Rosaceae</taxon>
        <taxon>Amygdaloideae</taxon>
        <taxon>Amygdaleae</taxon>
        <taxon>Prunus</taxon>
    </lineage>
</organism>
<accession>A0A6J5WHM7</accession>
<sequence length="84" mass="9768">MEYVNLGNGCKLCSDCYSIAILDPSKCNRLIEKMHEFYKELNLEVDKDIPILLVDKDYMDKRQGAVGLTTFDHRKVWTVRDIKA</sequence>
<dbReference type="Proteomes" id="UP000507245">
    <property type="component" value="Unassembled WGS sequence"/>
</dbReference>
<protein>
    <submittedName>
        <fullName evidence="1">Uncharacterized protein</fullName>
    </submittedName>
</protein>
<proteinExistence type="predicted"/>
<dbReference type="AlphaFoldDB" id="A0A6J5WHM7"/>
<dbReference type="PANTHER" id="PTHR24209">
    <property type="entry name" value="PROTEIN DA1-RELATED 2"/>
    <property type="match status" value="1"/>
</dbReference>
<gene>
    <name evidence="1" type="ORF">ORAREDHAP_LOCUS14119</name>
</gene>
<evidence type="ECO:0000313" key="2">
    <source>
        <dbReference type="Proteomes" id="UP000507245"/>
    </source>
</evidence>